<dbReference type="OrthoDB" id="109543at2759"/>
<keyword evidence="4" id="KW-0520">NAD</keyword>
<evidence type="ECO:0000256" key="4">
    <source>
        <dbReference type="ARBA" id="ARBA00023027"/>
    </source>
</evidence>
<evidence type="ECO:0000313" key="7">
    <source>
        <dbReference type="EMBL" id="KAE8356254.1"/>
    </source>
</evidence>
<name>A0A5N6ZF04_9EURO</name>
<dbReference type="InterPro" id="IPR012317">
    <property type="entry name" value="Poly(ADP-ribose)pol_cat_dom"/>
</dbReference>
<keyword evidence="2" id="KW-0808">Transferase</keyword>
<evidence type="ECO:0000259" key="6">
    <source>
        <dbReference type="PROSITE" id="PS50127"/>
    </source>
</evidence>
<dbReference type="Pfam" id="PF00179">
    <property type="entry name" value="UQ_con"/>
    <property type="match status" value="1"/>
</dbReference>
<dbReference type="SUPFAM" id="SSF56399">
    <property type="entry name" value="ADP-ribosylation"/>
    <property type="match status" value="1"/>
</dbReference>
<dbReference type="CDD" id="cd23802">
    <property type="entry name" value="UBCc_UBE2Q"/>
    <property type="match status" value="1"/>
</dbReference>
<reference evidence="8" key="1">
    <citation type="submission" date="2019-04" db="EMBL/GenBank/DDBJ databases">
        <title>Friends and foes A comparative genomics studyof 23 Aspergillus species from section Flavi.</title>
        <authorList>
            <consortium name="DOE Joint Genome Institute"/>
            <person name="Kjaerbolling I."/>
            <person name="Vesth T."/>
            <person name="Frisvad J.C."/>
            <person name="Nybo J.L."/>
            <person name="Theobald S."/>
            <person name="Kildgaard S."/>
            <person name="Isbrandt T."/>
            <person name="Kuo A."/>
            <person name="Sato A."/>
            <person name="Lyhne E.K."/>
            <person name="Kogle M.E."/>
            <person name="Wiebenga A."/>
            <person name="Kun R.S."/>
            <person name="Lubbers R.J."/>
            <person name="Makela M.R."/>
            <person name="Barry K."/>
            <person name="Chovatia M."/>
            <person name="Clum A."/>
            <person name="Daum C."/>
            <person name="Haridas S."/>
            <person name="He G."/>
            <person name="LaButti K."/>
            <person name="Lipzen A."/>
            <person name="Mondo S."/>
            <person name="Riley R."/>
            <person name="Salamov A."/>
            <person name="Simmons B.A."/>
            <person name="Magnuson J.K."/>
            <person name="Henrissat B."/>
            <person name="Mortensen U.H."/>
            <person name="Larsen T.O."/>
            <person name="Devries R.P."/>
            <person name="Grigoriev I.V."/>
            <person name="Machida M."/>
            <person name="Baker S.E."/>
            <person name="Andersen M.R."/>
        </authorList>
    </citation>
    <scope>NUCLEOTIDE SEQUENCE [LARGE SCALE GENOMIC DNA]</scope>
    <source>
        <strain evidence="8">CBS 553.77</strain>
    </source>
</reference>
<evidence type="ECO:0000256" key="1">
    <source>
        <dbReference type="ARBA" id="ARBA00022676"/>
    </source>
</evidence>
<sequence length="1103" mass="124274">MPRKEFQKDLAQASVPGRFPRLQNIRAGEEHGSVLFTYTVPFCNQTIDLQTSILDTYDYPDDHTYFTFAASDSIPEAVSKALETLRPTFAGLTIQEFLECICDSIDDALLGVDCEPDRYQCVFTESESPSDDDVDWEVDYGTVSTQVMDRSDVTRRIQSDMRAVKQAGYRVGFIGTLTESFILSISCRIAKLGISSVAMKAWNVRPSQYLVLLLRYPLGYRQLEDIILRSTPRIPLIRMHVGLCDSYKPSRTSAIQAFDFTAAKTPGIVHNEGPPLQSFFIGDSLHTLLNTHFINLVRHRLQNNFTWTGAELYFKNGQAEILGSEELTREVYFVPEVWNCTTPQFLKDDHILEGGTQLSLPLITVQFMLRRFVKCTEFCLNCYCKVDAGFEALMPYVCSNSLCLYQYMKLGMGPSLEWEIVSQPYVVDMLVSFTYSRAICGRLEDFPTGLGIGVPTAYDKKSHLGGCFGKLHLRRMELLAERQHDLRVGDWIVILPCGADIRSGRYQWHCRVQHADSLSVIHISSPVTRGVLSNPKMEFKDMDRVQFVRYRGCFDNLTNYAKCEAIVMLLDTLPDINAMRSFILSHPNANSKRPLMSWCERISPSALYVLRWILASNRSCIRYEDDPEHQISGLRGYAQFRLTQGAPDKEQRFVTAVKSQSGCDPKQHPTLFAWHGSPLFNWHSILREGLHFKHIAHGRASGNGVYMSLNFDYSLAYTSPASSIQTWPNSALNINAALSLNEVVNAPEQFVCNTGYYVVDKLDWIQPRYLIIGYKNKSLSLGEAGDKPSVVYCQDPEYCAVGPGNTALTLPISAISSHQSQHYSDVSNPQARRSNGHRKMLRNGRSGEQRPEEALVLSDEDLDSVATLADDCWLLESDTKDSNDSYDKTSKEARCDLSKTNFRPGSLEESSLKLLGPPKYATSLATRSLQKHLQATLKSQERESLHALGWYIDPKLISNVYQWIVQLHSFEASLPLARDLEAARLTAVVLELRFPPQFPMSPPFVRVIRPRFLPFSQGGGGHVTAGGAMCMELLTSSGWSPASSMESVLLQVRMALTNMEPVPARLDHLHTQDYTVAEAVSAYTRVCRMHGWKIPDDLIQVSW</sequence>
<dbReference type="Gene3D" id="3.90.228.10">
    <property type="match status" value="1"/>
</dbReference>
<feature type="compositionally biased region" description="Polar residues" evidence="5">
    <location>
        <begin position="819"/>
        <end position="833"/>
    </location>
</feature>
<dbReference type="InterPro" id="IPR000608">
    <property type="entry name" value="UBC"/>
</dbReference>
<feature type="region of interest" description="Disordered" evidence="5">
    <location>
        <begin position="819"/>
        <end position="852"/>
    </location>
</feature>
<evidence type="ECO:0000256" key="5">
    <source>
        <dbReference type="SAM" id="MobiDB-lite"/>
    </source>
</evidence>
<protein>
    <recommendedName>
        <fullName evidence="6">UBC core domain-containing protein</fullName>
    </recommendedName>
</protein>
<organism evidence="7 8">
    <name type="scientific">Aspergillus coremiiformis</name>
    <dbReference type="NCBI Taxonomy" id="138285"/>
    <lineage>
        <taxon>Eukaryota</taxon>
        <taxon>Fungi</taxon>
        <taxon>Dikarya</taxon>
        <taxon>Ascomycota</taxon>
        <taxon>Pezizomycotina</taxon>
        <taxon>Eurotiomycetes</taxon>
        <taxon>Eurotiomycetidae</taxon>
        <taxon>Eurotiales</taxon>
        <taxon>Aspergillaceae</taxon>
        <taxon>Aspergillus</taxon>
        <taxon>Aspergillus subgen. Circumdati</taxon>
    </lineage>
</organism>
<dbReference type="InterPro" id="IPR016135">
    <property type="entry name" value="UBQ-conjugating_enzyme/RWD"/>
</dbReference>
<evidence type="ECO:0000256" key="2">
    <source>
        <dbReference type="ARBA" id="ARBA00022679"/>
    </source>
</evidence>
<keyword evidence="1" id="KW-0328">Glycosyltransferase</keyword>
<accession>A0A5N6ZF04</accession>
<dbReference type="PANTHER" id="PTHR21328">
    <property type="entry name" value="POLY ADP-RIBOSE POLYMERASE FAMILY, MEMBER PARP"/>
    <property type="match status" value="1"/>
</dbReference>
<dbReference type="InterPro" id="IPR051838">
    <property type="entry name" value="ARTD_PARP"/>
</dbReference>
<dbReference type="Pfam" id="PF00644">
    <property type="entry name" value="PARP"/>
    <property type="match status" value="1"/>
</dbReference>
<dbReference type="AlphaFoldDB" id="A0A5N6ZF04"/>
<dbReference type="PROSITE" id="PS50127">
    <property type="entry name" value="UBC_2"/>
    <property type="match status" value="1"/>
</dbReference>
<dbReference type="GO" id="GO:0016779">
    <property type="term" value="F:nucleotidyltransferase activity"/>
    <property type="evidence" value="ECO:0007669"/>
    <property type="project" value="UniProtKB-KW"/>
</dbReference>
<evidence type="ECO:0000256" key="3">
    <source>
        <dbReference type="ARBA" id="ARBA00022695"/>
    </source>
</evidence>
<gene>
    <name evidence="7" type="ORF">BDV28DRAFT_145438</name>
</gene>
<evidence type="ECO:0000313" key="8">
    <source>
        <dbReference type="Proteomes" id="UP000327118"/>
    </source>
</evidence>
<keyword evidence="8" id="KW-1185">Reference proteome</keyword>
<dbReference type="GO" id="GO:0003950">
    <property type="term" value="F:NAD+ poly-ADP-ribosyltransferase activity"/>
    <property type="evidence" value="ECO:0007669"/>
    <property type="project" value="InterPro"/>
</dbReference>
<dbReference type="Gene3D" id="3.10.110.10">
    <property type="entry name" value="Ubiquitin Conjugating Enzyme"/>
    <property type="match status" value="1"/>
</dbReference>
<dbReference type="EMBL" id="ML739041">
    <property type="protein sequence ID" value="KAE8356254.1"/>
    <property type="molecule type" value="Genomic_DNA"/>
</dbReference>
<dbReference type="FunFam" id="3.10.110.10:FF:000107">
    <property type="entry name" value="Ubiquitin conjugating enzyme, putative"/>
    <property type="match status" value="1"/>
</dbReference>
<proteinExistence type="predicted"/>
<dbReference type="Proteomes" id="UP000327118">
    <property type="component" value="Unassembled WGS sequence"/>
</dbReference>
<dbReference type="SUPFAM" id="SSF54495">
    <property type="entry name" value="UBC-like"/>
    <property type="match status" value="1"/>
</dbReference>
<keyword evidence="3" id="KW-0548">Nucleotidyltransferase</keyword>
<feature type="domain" description="UBC core" evidence="6">
    <location>
        <begin position="928"/>
        <end position="1093"/>
    </location>
</feature>